<dbReference type="Proteomes" id="UP001158576">
    <property type="component" value="Chromosome 2"/>
</dbReference>
<dbReference type="EMBL" id="OU015567">
    <property type="protein sequence ID" value="CAG5111701.1"/>
    <property type="molecule type" value="Genomic_DNA"/>
</dbReference>
<proteinExistence type="predicted"/>
<sequence length="327" mass="39080">MWRKRGFGREKSSRWSTKKMESIKDHRIFTSEEIRRYFNRCNSLTHRQGPLHQRKRQIPWFSHFDWSFFNTLSYNNSLEPIMMLREPMARSVSHFYFKKTMFDVTSKRENQKFMKMTMDEFFNDPVEIMRFQEIWMDTFSGVSWLAGTITNPDDYTFTSEHFKNDFDKQKSFEKLELKRLNASWSLTLAADRLESLGWFGILERMEDSERLLSYFLEENVKISHKRSTKEILGHKYPIPSPSVLKKLHDLSPLDRWLYEFANRLMDARIEELETGVFARPERPAFPTMTCLATSYMINCPNSSALSNWISSRATAEYQESFEKLLKT</sequence>
<dbReference type="Gene3D" id="3.40.50.300">
    <property type="entry name" value="P-loop containing nucleotide triphosphate hydrolases"/>
    <property type="match status" value="1"/>
</dbReference>
<protein>
    <submittedName>
        <fullName evidence="1">Oidioi.mRNA.OKI2018_I69.chr2.g5979.t1.cds</fullName>
    </submittedName>
</protein>
<gene>
    <name evidence="1" type="ORF">OKIOD_LOCUS14744</name>
</gene>
<organism evidence="1 2">
    <name type="scientific">Oikopleura dioica</name>
    <name type="common">Tunicate</name>
    <dbReference type="NCBI Taxonomy" id="34765"/>
    <lineage>
        <taxon>Eukaryota</taxon>
        <taxon>Metazoa</taxon>
        <taxon>Chordata</taxon>
        <taxon>Tunicata</taxon>
        <taxon>Appendicularia</taxon>
        <taxon>Copelata</taxon>
        <taxon>Oikopleuridae</taxon>
        <taxon>Oikopleura</taxon>
    </lineage>
</organism>
<name>A0ABN7T249_OIKDI</name>
<accession>A0ABN7T249</accession>
<evidence type="ECO:0000313" key="2">
    <source>
        <dbReference type="Proteomes" id="UP001158576"/>
    </source>
</evidence>
<evidence type="ECO:0000313" key="1">
    <source>
        <dbReference type="EMBL" id="CAG5111701.1"/>
    </source>
</evidence>
<dbReference type="InterPro" id="IPR027417">
    <property type="entry name" value="P-loop_NTPase"/>
</dbReference>
<reference evidence="1 2" key="1">
    <citation type="submission" date="2021-04" db="EMBL/GenBank/DDBJ databases">
        <authorList>
            <person name="Bliznina A."/>
        </authorList>
    </citation>
    <scope>NUCLEOTIDE SEQUENCE [LARGE SCALE GENOMIC DNA]</scope>
</reference>
<keyword evidence="2" id="KW-1185">Reference proteome</keyword>